<dbReference type="InterPro" id="IPR037700">
    <property type="entry name" value="NUP88/NUP82"/>
</dbReference>
<dbReference type="GO" id="GO:0006406">
    <property type="term" value="P:mRNA export from nucleus"/>
    <property type="evidence" value="ECO:0007669"/>
    <property type="project" value="TreeGrafter"/>
</dbReference>
<keyword evidence="6" id="KW-0906">Nuclear pore complex</keyword>
<evidence type="ECO:0000256" key="1">
    <source>
        <dbReference type="ARBA" id="ARBA00004567"/>
    </source>
</evidence>
<dbReference type="GO" id="GO:0017056">
    <property type="term" value="F:structural constituent of nuclear pore"/>
    <property type="evidence" value="ECO:0007669"/>
    <property type="project" value="InterPro"/>
</dbReference>
<dbReference type="PANTHER" id="PTHR13257:SF0">
    <property type="entry name" value="NUCLEAR PORE COMPLEX PROTEIN NUP88"/>
    <property type="match status" value="1"/>
</dbReference>
<dbReference type="OrthoDB" id="341482at2759"/>
<proteinExistence type="predicted"/>
<dbReference type="GO" id="GO:0006606">
    <property type="term" value="P:protein import into nucleus"/>
    <property type="evidence" value="ECO:0007669"/>
    <property type="project" value="TreeGrafter"/>
</dbReference>
<accession>A0A814FLQ6</accession>
<dbReference type="Proteomes" id="UP000663832">
    <property type="component" value="Unassembled WGS sequence"/>
</dbReference>
<feature type="coiled-coil region" evidence="8">
    <location>
        <begin position="516"/>
        <end position="589"/>
    </location>
</feature>
<dbReference type="GO" id="GO:0000055">
    <property type="term" value="P:ribosomal large subunit export from nucleus"/>
    <property type="evidence" value="ECO:0007669"/>
    <property type="project" value="InterPro"/>
</dbReference>
<keyword evidence="5" id="KW-0811">Translocation</keyword>
<organism evidence="9 11">
    <name type="scientific">Adineta steineri</name>
    <dbReference type="NCBI Taxonomy" id="433720"/>
    <lineage>
        <taxon>Eukaryota</taxon>
        <taxon>Metazoa</taxon>
        <taxon>Spiralia</taxon>
        <taxon>Gnathifera</taxon>
        <taxon>Rotifera</taxon>
        <taxon>Eurotatoria</taxon>
        <taxon>Bdelloidea</taxon>
        <taxon>Adinetida</taxon>
        <taxon>Adinetidae</taxon>
        <taxon>Adineta</taxon>
    </lineage>
</organism>
<evidence type="ECO:0000313" key="9">
    <source>
        <dbReference type="EMBL" id="CAF0982285.1"/>
    </source>
</evidence>
<reference evidence="9" key="1">
    <citation type="submission" date="2021-02" db="EMBL/GenBank/DDBJ databases">
        <authorList>
            <person name="Nowell W R."/>
        </authorList>
    </citation>
    <scope>NUCLEOTIDE SEQUENCE</scope>
</reference>
<sequence>MSLSNLIRIPLVLPNVDVFTFGESSLFGYDSLNHCLIVHSLIEGNHLNNDQSIHRLYLSSSPTSSIRQLILNPDETILALISDKIAYLVYLPQSNNSPSKGSRLCPINVVPFPPSINSTQLNNSLIDFLWLSSIHFVIVYSISSCDCHLYIVRPLKHNEIKYIQTFSVGSISKKEKHSVISNKRISIHQSSSIIKLDLAKRKQEDFLLLLIFAIQADGNIFIMEIDQNQLLNYSEKRLSSEFLGPIRIYPSTYDNYGSDYSHSNILCLSCSQFPLVIFTNGKCQINQCIVLNPSINEYYLFTIDLINLPKIDNNNPQIIKSMINNKLNSNIYYIYDSLSNVYSIEISWINQIEQQQKQIQSTNIQHIIKSNNFIQQFGLIQTNNKGQFLAILTKTQKNDQQKELILLRPNSLSCECVTPIKSHCLTESIKFHQSNLSSEFLNRIRTILTRDQSIPHLTISSSSQQNISNEEFQNNLIKFIRLFSEEYLDKQEKVRIELENKQRYLYDFQQTQLIAKQELDMKFQQIQITMQKLNQQYQQEYARRKRLSSNVHDHLSIIEQCIPVVSDTEILMQRQLEKYQVQINSLQEKLLLLKKFIQQQQFFTNNQQQIDQKSMIDIHKFVEYFRDQIDTMKQKLQPID</sequence>
<protein>
    <submittedName>
        <fullName evidence="9">Uncharacterized protein</fullName>
    </submittedName>
</protein>
<dbReference type="GO" id="GO:0000056">
    <property type="term" value="P:ribosomal small subunit export from nucleus"/>
    <property type="evidence" value="ECO:0007669"/>
    <property type="project" value="InterPro"/>
</dbReference>
<dbReference type="AlphaFoldDB" id="A0A814FLQ6"/>
<keyword evidence="3" id="KW-0509">mRNA transport</keyword>
<dbReference type="GO" id="GO:0005643">
    <property type="term" value="C:nuclear pore"/>
    <property type="evidence" value="ECO:0007669"/>
    <property type="project" value="UniProtKB-SubCell"/>
</dbReference>
<evidence type="ECO:0000256" key="4">
    <source>
        <dbReference type="ARBA" id="ARBA00022927"/>
    </source>
</evidence>
<dbReference type="EMBL" id="CAJNOI010000151">
    <property type="protein sequence ID" value="CAF1133974.1"/>
    <property type="molecule type" value="Genomic_DNA"/>
</dbReference>
<dbReference type="Proteomes" id="UP000663877">
    <property type="component" value="Unassembled WGS sequence"/>
</dbReference>
<gene>
    <name evidence="10" type="ORF">BJG266_LOCUS23166</name>
    <name evidence="9" type="ORF">QVE165_LOCUS13930</name>
</gene>
<evidence type="ECO:0000256" key="3">
    <source>
        <dbReference type="ARBA" id="ARBA00022816"/>
    </source>
</evidence>
<keyword evidence="7" id="KW-0539">Nucleus</keyword>
<keyword evidence="8" id="KW-0175">Coiled coil</keyword>
<evidence type="ECO:0000313" key="10">
    <source>
        <dbReference type="EMBL" id="CAF1133974.1"/>
    </source>
</evidence>
<keyword evidence="2" id="KW-0813">Transport</keyword>
<keyword evidence="11" id="KW-1185">Reference proteome</keyword>
<evidence type="ECO:0000313" key="11">
    <source>
        <dbReference type="Proteomes" id="UP000663832"/>
    </source>
</evidence>
<comment type="caution">
    <text evidence="9">The sequence shown here is derived from an EMBL/GenBank/DDBJ whole genome shotgun (WGS) entry which is preliminary data.</text>
</comment>
<evidence type="ECO:0000256" key="2">
    <source>
        <dbReference type="ARBA" id="ARBA00022448"/>
    </source>
</evidence>
<keyword evidence="4" id="KW-0653">Protein transport</keyword>
<evidence type="ECO:0000256" key="7">
    <source>
        <dbReference type="ARBA" id="ARBA00023242"/>
    </source>
</evidence>
<dbReference type="Pfam" id="PF10168">
    <property type="entry name" value="Nup88"/>
    <property type="match status" value="2"/>
</dbReference>
<name>A0A814FLQ6_9BILA</name>
<evidence type="ECO:0000256" key="8">
    <source>
        <dbReference type="SAM" id="Coils"/>
    </source>
</evidence>
<dbReference type="InterPro" id="IPR019321">
    <property type="entry name" value="Nucleoporin_Nup88"/>
</dbReference>
<comment type="subcellular location">
    <subcellularLocation>
        <location evidence="1">Nucleus</location>
        <location evidence="1">Nuclear pore complex</location>
    </subcellularLocation>
</comment>
<evidence type="ECO:0000256" key="6">
    <source>
        <dbReference type="ARBA" id="ARBA00023132"/>
    </source>
</evidence>
<dbReference type="EMBL" id="CAJNOM010000072">
    <property type="protein sequence ID" value="CAF0982285.1"/>
    <property type="molecule type" value="Genomic_DNA"/>
</dbReference>
<evidence type="ECO:0000256" key="5">
    <source>
        <dbReference type="ARBA" id="ARBA00023010"/>
    </source>
</evidence>
<dbReference type="PANTHER" id="PTHR13257">
    <property type="entry name" value="NUCLEOPORIN NUP84-RELATED"/>
    <property type="match status" value="1"/>
</dbReference>